<evidence type="ECO:0000256" key="2">
    <source>
        <dbReference type="ARBA" id="ARBA00013729"/>
    </source>
</evidence>
<dbReference type="FunFam" id="1.10.287.180:FF:000001">
    <property type="entry name" value="Transcription elongation factor GreA"/>
    <property type="match status" value="1"/>
</dbReference>
<dbReference type="Pfam" id="PF01272">
    <property type="entry name" value="GreA_GreB"/>
    <property type="match status" value="1"/>
</dbReference>
<dbReference type="Proteomes" id="UP000617951">
    <property type="component" value="Unassembled WGS sequence"/>
</dbReference>
<evidence type="ECO:0000256" key="3">
    <source>
        <dbReference type="ARBA" id="ARBA00023015"/>
    </source>
</evidence>
<evidence type="ECO:0000313" key="13">
    <source>
        <dbReference type="EMBL" id="MBC8537966.1"/>
    </source>
</evidence>
<dbReference type="NCBIfam" id="NF001263">
    <property type="entry name" value="PRK00226.1-4"/>
    <property type="match status" value="1"/>
</dbReference>
<dbReference type="AlphaFoldDB" id="A0A926HWR3"/>
<dbReference type="RefSeq" id="WP_178621772.1">
    <property type="nucleotide sequence ID" value="NZ_JACRSS010000001.1"/>
</dbReference>
<evidence type="ECO:0000256" key="6">
    <source>
        <dbReference type="ARBA" id="ARBA00023163"/>
    </source>
</evidence>
<dbReference type="GO" id="GO:0032784">
    <property type="term" value="P:regulation of DNA-templated transcription elongation"/>
    <property type="evidence" value="ECO:0007669"/>
    <property type="project" value="UniProtKB-UniRule"/>
</dbReference>
<dbReference type="PIRSF" id="PIRSF006092">
    <property type="entry name" value="GreA_GreB"/>
    <property type="match status" value="1"/>
</dbReference>
<evidence type="ECO:0000256" key="4">
    <source>
        <dbReference type="ARBA" id="ARBA00023054"/>
    </source>
</evidence>
<keyword evidence="5 9" id="KW-0238">DNA-binding</keyword>
<dbReference type="PROSITE" id="PS00829">
    <property type="entry name" value="GREAB_1"/>
    <property type="match status" value="1"/>
</dbReference>
<name>A0A926HWR3_9FIRM</name>
<dbReference type="Pfam" id="PF03449">
    <property type="entry name" value="GreA_GreB_N"/>
    <property type="match status" value="1"/>
</dbReference>
<dbReference type="GO" id="GO:0070063">
    <property type="term" value="F:RNA polymerase binding"/>
    <property type="evidence" value="ECO:0007669"/>
    <property type="project" value="InterPro"/>
</dbReference>
<sequence>MANEFVLTKKGKAALEEELEYLKTVKRAEISEQIKVARSFGDLSENAEYTEARNEQSRIEGKIQGLEKTLRTATIVDDDEINLEKVGIGTKVRILDTETNEEETYQIFGSMESDVANNIISNESPVGQALLGKSVGEEVIVEAPGGEIKLVVLEISKADGND</sequence>
<reference evidence="13" key="1">
    <citation type="submission" date="2020-08" db="EMBL/GenBank/DDBJ databases">
        <title>Genome public.</title>
        <authorList>
            <person name="Liu C."/>
            <person name="Sun Q."/>
        </authorList>
    </citation>
    <scope>NUCLEOTIDE SEQUENCE</scope>
    <source>
        <strain evidence="13">NSJ-63</strain>
    </source>
</reference>
<dbReference type="HAMAP" id="MF_00105">
    <property type="entry name" value="GreA_GreB"/>
    <property type="match status" value="1"/>
</dbReference>
<keyword evidence="13" id="KW-0648">Protein biosynthesis</keyword>
<dbReference type="InterPro" id="IPR006359">
    <property type="entry name" value="Tscrpt_elong_fac_GreA"/>
</dbReference>
<evidence type="ECO:0000256" key="10">
    <source>
        <dbReference type="RuleBase" id="RU000556"/>
    </source>
</evidence>
<evidence type="ECO:0000256" key="5">
    <source>
        <dbReference type="ARBA" id="ARBA00023125"/>
    </source>
</evidence>
<dbReference type="InterPro" id="IPR036805">
    <property type="entry name" value="Tscrpt_elong_fac_GreA/B_N_sf"/>
</dbReference>
<evidence type="ECO:0000259" key="11">
    <source>
        <dbReference type="Pfam" id="PF01272"/>
    </source>
</evidence>
<dbReference type="PANTHER" id="PTHR30437">
    <property type="entry name" value="TRANSCRIPTION ELONGATION FACTOR GREA"/>
    <property type="match status" value="1"/>
</dbReference>
<dbReference type="InterPro" id="IPR028624">
    <property type="entry name" value="Tscrpt_elong_fac_GreA/B"/>
</dbReference>
<dbReference type="InterPro" id="IPR036953">
    <property type="entry name" value="GreA/GreB_C_sf"/>
</dbReference>
<dbReference type="EMBL" id="JACRSS010000001">
    <property type="protein sequence ID" value="MBC8537966.1"/>
    <property type="molecule type" value="Genomic_DNA"/>
</dbReference>
<feature type="domain" description="Transcription elongation factor GreA/GreB N-terminal" evidence="12">
    <location>
        <begin position="6"/>
        <end position="75"/>
    </location>
</feature>
<dbReference type="FunFam" id="3.10.50.30:FF:000001">
    <property type="entry name" value="Transcription elongation factor GreA"/>
    <property type="match status" value="1"/>
</dbReference>
<evidence type="ECO:0000259" key="12">
    <source>
        <dbReference type="Pfam" id="PF03449"/>
    </source>
</evidence>
<keyword evidence="4" id="KW-0175">Coiled coil</keyword>
<dbReference type="InterPro" id="IPR023459">
    <property type="entry name" value="Tscrpt_elong_fac_GreA/B_fam"/>
</dbReference>
<dbReference type="SUPFAM" id="SSF54534">
    <property type="entry name" value="FKBP-like"/>
    <property type="match status" value="1"/>
</dbReference>
<dbReference type="NCBIfam" id="TIGR01462">
    <property type="entry name" value="greA"/>
    <property type="match status" value="1"/>
</dbReference>
<keyword evidence="3 9" id="KW-0805">Transcription regulation</keyword>
<dbReference type="InterPro" id="IPR018151">
    <property type="entry name" value="TF_GreA/GreB_CS"/>
</dbReference>
<dbReference type="InterPro" id="IPR001437">
    <property type="entry name" value="Tscrpt_elong_fac_GreA/B_C"/>
</dbReference>
<dbReference type="GO" id="GO:0003746">
    <property type="term" value="F:translation elongation factor activity"/>
    <property type="evidence" value="ECO:0007669"/>
    <property type="project" value="UniProtKB-KW"/>
</dbReference>
<feature type="domain" description="Transcription elongation factor GreA/GreB C-terminal" evidence="11">
    <location>
        <begin position="84"/>
        <end position="156"/>
    </location>
</feature>
<keyword evidence="14" id="KW-1185">Reference proteome</keyword>
<evidence type="ECO:0000256" key="1">
    <source>
        <dbReference type="ARBA" id="ARBA00008213"/>
    </source>
</evidence>
<dbReference type="InterPro" id="IPR022691">
    <property type="entry name" value="Tscrpt_elong_fac_GreA/B_N"/>
</dbReference>
<dbReference type="Gene3D" id="1.10.287.180">
    <property type="entry name" value="Transcription elongation factor, GreA/GreB, N-terminal domain"/>
    <property type="match status" value="1"/>
</dbReference>
<comment type="caution">
    <text evidence="13">The sequence shown here is derived from an EMBL/GenBank/DDBJ whole genome shotgun (WGS) entry which is preliminary data.</text>
</comment>
<dbReference type="PROSITE" id="PS00830">
    <property type="entry name" value="GREAB_2"/>
    <property type="match status" value="1"/>
</dbReference>
<dbReference type="SUPFAM" id="SSF46557">
    <property type="entry name" value="GreA transcript cleavage protein, N-terminal domain"/>
    <property type="match status" value="1"/>
</dbReference>
<evidence type="ECO:0000313" key="14">
    <source>
        <dbReference type="Proteomes" id="UP000617951"/>
    </source>
</evidence>
<gene>
    <name evidence="9 13" type="primary">greA</name>
    <name evidence="13" type="ORF">H8693_03320</name>
</gene>
<comment type="similarity">
    <text evidence="1 9 10">Belongs to the GreA/GreB family.</text>
</comment>
<dbReference type="GO" id="GO:0006354">
    <property type="term" value="P:DNA-templated transcription elongation"/>
    <property type="evidence" value="ECO:0007669"/>
    <property type="project" value="TreeGrafter"/>
</dbReference>
<keyword evidence="13" id="KW-0251">Elongation factor</keyword>
<comment type="function">
    <text evidence="7 9 10">Necessary for efficient RNA polymerase transcription elongation past template-encoded arresting sites. The arresting sites in DNA have the property of trapping a certain fraction of elongating RNA polymerases that pass through, resulting in locked ternary complexes. Cleavage of the nascent transcript by cleavage factors such as GreA or GreB allows the resumption of elongation from the new 3'terminus. GreA releases sequences of 2 to 3 nucleotides.</text>
</comment>
<evidence type="ECO:0000256" key="7">
    <source>
        <dbReference type="ARBA" id="ARBA00024916"/>
    </source>
</evidence>
<dbReference type="Gene3D" id="3.10.50.30">
    <property type="entry name" value="Transcription elongation factor, GreA/GreB, C-terminal domain"/>
    <property type="match status" value="1"/>
</dbReference>
<proteinExistence type="inferred from homology"/>
<protein>
    <recommendedName>
        <fullName evidence="2 9">Transcription elongation factor GreA</fullName>
    </recommendedName>
    <alternativeName>
        <fullName evidence="8 9">Transcript cleavage factor GreA</fullName>
    </alternativeName>
</protein>
<keyword evidence="6 9" id="KW-0804">Transcription</keyword>
<dbReference type="PANTHER" id="PTHR30437:SF4">
    <property type="entry name" value="TRANSCRIPTION ELONGATION FACTOR GREA"/>
    <property type="match status" value="1"/>
</dbReference>
<evidence type="ECO:0000256" key="8">
    <source>
        <dbReference type="ARBA" id="ARBA00030776"/>
    </source>
</evidence>
<organism evidence="13 14">
    <name type="scientific">Guopingia tenuis</name>
    <dbReference type="NCBI Taxonomy" id="2763656"/>
    <lineage>
        <taxon>Bacteria</taxon>
        <taxon>Bacillati</taxon>
        <taxon>Bacillota</taxon>
        <taxon>Clostridia</taxon>
        <taxon>Christensenellales</taxon>
        <taxon>Christensenellaceae</taxon>
        <taxon>Guopingia</taxon>
    </lineage>
</organism>
<dbReference type="GO" id="GO:0003677">
    <property type="term" value="F:DNA binding"/>
    <property type="evidence" value="ECO:0007669"/>
    <property type="project" value="UniProtKB-UniRule"/>
</dbReference>
<evidence type="ECO:0000256" key="9">
    <source>
        <dbReference type="HAMAP-Rule" id="MF_00105"/>
    </source>
</evidence>
<accession>A0A926HWR3</accession>